<dbReference type="SUPFAM" id="SSF52317">
    <property type="entry name" value="Class I glutamine amidotransferase-like"/>
    <property type="match status" value="1"/>
</dbReference>
<dbReference type="CDD" id="cd01745">
    <property type="entry name" value="GATase1_2"/>
    <property type="match status" value="1"/>
</dbReference>
<evidence type="ECO:0000313" key="2">
    <source>
        <dbReference type="Proteomes" id="UP000051906"/>
    </source>
</evidence>
<accession>A0A0R2LZC2</accession>
<dbReference type="PANTHER" id="PTHR43235:SF1">
    <property type="entry name" value="GLUTAMINE AMIDOTRANSFERASE PB2B2.05-RELATED"/>
    <property type="match status" value="1"/>
</dbReference>
<organism evidence="1 2">
    <name type="scientific">Levilactobacillus paucivorans</name>
    <dbReference type="NCBI Taxonomy" id="616990"/>
    <lineage>
        <taxon>Bacteria</taxon>
        <taxon>Bacillati</taxon>
        <taxon>Bacillota</taxon>
        <taxon>Bacilli</taxon>
        <taxon>Lactobacillales</taxon>
        <taxon>Lactobacillaceae</taxon>
        <taxon>Levilactobacillus</taxon>
    </lineage>
</organism>
<dbReference type="Gene3D" id="3.40.50.880">
    <property type="match status" value="1"/>
</dbReference>
<dbReference type="GO" id="GO:0016740">
    <property type="term" value="F:transferase activity"/>
    <property type="evidence" value="ECO:0007669"/>
    <property type="project" value="UniProtKB-KW"/>
</dbReference>
<protein>
    <submittedName>
        <fullName evidence="1">Glutamine amidotransferase</fullName>
    </submittedName>
</protein>
<dbReference type="PANTHER" id="PTHR43235">
    <property type="entry name" value="GLUTAMINE AMIDOTRANSFERASE PB2B2.05-RELATED"/>
    <property type="match status" value="1"/>
</dbReference>
<dbReference type="Proteomes" id="UP000051906">
    <property type="component" value="Unassembled WGS sequence"/>
</dbReference>
<comment type="caution">
    <text evidence="1">The sequence shown here is derived from an EMBL/GenBank/DDBJ whole genome shotgun (WGS) entry which is preliminary data.</text>
</comment>
<dbReference type="AlphaFoldDB" id="A0A0R2LZC2"/>
<dbReference type="PROSITE" id="PS51273">
    <property type="entry name" value="GATASE_TYPE_1"/>
    <property type="match status" value="1"/>
</dbReference>
<reference evidence="1 2" key="1">
    <citation type="journal article" date="2015" name="Genome Announc.">
        <title>Expanding the biotechnology potential of lactobacilli through comparative genomics of 213 strains and associated genera.</title>
        <authorList>
            <person name="Sun Z."/>
            <person name="Harris H.M."/>
            <person name="McCann A."/>
            <person name="Guo C."/>
            <person name="Argimon S."/>
            <person name="Zhang W."/>
            <person name="Yang X."/>
            <person name="Jeffery I.B."/>
            <person name="Cooney J.C."/>
            <person name="Kagawa T.F."/>
            <person name="Liu W."/>
            <person name="Song Y."/>
            <person name="Salvetti E."/>
            <person name="Wrobel A."/>
            <person name="Rasinkangas P."/>
            <person name="Parkhill J."/>
            <person name="Rea M.C."/>
            <person name="O'Sullivan O."/>
            <person name="Ritari J."/>
            <person name="Douillard F.P."/>
            <person name="Paul Ross R."/>
            <person name="Yang R."/>
            <person name="Briner A.E."/>
            <person name="Felis G.E."/>
            <person name="de Vos W.M."/>
            <person name="Barrangou R."/>
            <person name="Klaenhammer T.R."/>
            <person name="Caufield P.W."/>
            <person name="Cui Y."/>
            <person name="Zhang H."/>
            <person name="O'Toole P.W."/>
        </authorList>
    </citation>
    <scope>NUCLEOTIDE SEQUENCE [LARGE SCALE GENOMIC DNA]</scope>
    <source>
        <strain evidence="1 2">DSM 22467</strain>
    </source>
</reference>
<evidence type="ECO:0000313" key="1">
    <source>
        <dbReference type="EMBL" id="KRO04003.1"/>
    </source>
</evidence>
<dbReference type="InterPro" id="IPR011697">
    <property type="entry name" value="Peptidase_C26"/>
</dbReference>
<keyword evidence="1" id="KW-0315">Glutamine amidotransferase</keyword>
<gene>
    <name evidence="1" type="ORF">IV54_GL001852</name>
</gene>
<dbReference type="EMBL" id="JQCA01000048">
    <property type="protein sequence ID" value="KRO04003.1"/>
    <property type="molecule type" value="Genomic_DNA"/>
</dbReference>
<dbReference type="InterPro" id="IPR044668">
    <property type="entry name" value="PuuD-like"/>
</dbReference>
<name>A0A0R2LZC2_9LACO</name>
<dbReference type="GO" id="GO:0005829">
    <property type="term" value="C:cytosol"/>
    <property type="evidence" value="ECO:0007669"/>
    <property type="project" value="TreeGrafter"/>
</dbReference>
<dbReference type="InterPro" id="IPR029062">
    <property type="entry name" value="Class_I_gatase-like"/>
</dbReference>
<keyword evidence="1" id="KW-0808">Transferase</keyword>
<keyword evidence="2" id="KW-1185">Reference proteome</keyword>
<dbReference type="PATRIC" id="fig|616990.3.peg.1964"/>
<sequence>MNYFVKVRQPNDDKYVVKWVYWAVTNCPKGSDAMRPRIALPADTLDEATNIINERNAAFAPRPAVEAIVKAGGLPIILPSVDPSDVADYLPLFDGVAFLGGFDVDPTFYNEEPHLRLGKTYRKRDLFEIELLRQSVAQNKAILGICRGLQLINVGLGGTLYQDLSEDPTAKLKHSQAAMGNQPSHHITVDPTSILSDLMGVRPYVNSRHHQAVKDVAPTLTAIAKADDQVIEALESTNSDQIVAVQWHPENMYKHHEESRQIFVNFIQRAAKRTPKL</sequence>
<dbReference type="GO" id="GO:0033969">
    <property type="term" value="F:gamma-glutamyl-gamma-aminobutyrate hydrolase activity"/>
    <property type="evidence" value="ECO:0007669"/>
    <property type="project" value="TreeGrafter"/>
</dbReference>
<dbReference type="GO" id="GO:0006598">
    <property type="term" value="P:polyamine catabolic process"/>
    <property type="evidence" value="ECO:0007669"/>
    <property type="project" value="TreeGrafter"/>
</dbReference>
<proteinExistence type="predicted"/>
<dbReference type="STRING" id="616990.IV54_GL001852"/>
<dbReference type="Pfam" id="PF07722">
    <property type="entry name" value="Peptidase_C26"/>
    <property type="match status" value="1"/>
</dbReference>